<dbReference type="InterPro" id="IPR027417">
    <property type="entry name" value="P-loop_NTPase"/>
</dbReference>
<dbReference type="OrthoDB" id="9763644at2"/>
<dbReference type="PANTHER" id="PTHR35372:SF2">
    <property type="entry name" value="SF3 HELICASE DOMAIN-CONTAINING PROTEIN"/>
    <property type="match status" value="1"/>
</dbReference>
<keyword evidence="1" id="KW-0547">Nucleotide-binding</keyword>
<name>A0A060LYY6_9BACI</name>
<keyword evidence="6" id="KW-1185">Reference proteome</keyword>
<dbReference type="InterPro" id="IPR014818">
    <property type="entry name" value="Phage/plasmid_primase_P4_C"/>
</dbReference>
<dbReference type="InterPro" id="IPR006500">
    <property type="entry name" value="Helicase_put_C_phage/plasmid"/>
</dbReference>
<keyword evidence="5" id="KW-0347">Helicase</keyword>
<dbReference type="PROSITE" id="PS51206">
    <property type="entry name" value="SF3_HELICASE_1"/>
    <property type="match status" value="1"/>
</dbReference>
<dbReference type="Pfam" id="PF08706">
    <property type="entry name" value="D5_N"/>
    <property type="match status" value="1"/>
</dbReference>
<dbReference type="PATRIC" id="fig|1246626.3.peg.2834"/>
<dbReference type="NCBIfam" id="TIGR01613">
    <property type="entry name" value="primase_Cterm"/>
    <property type="match status" value="1"/>
</dbReference>
<evidence type="ECO:0000256" key="1">
    <source>
        <dbReference type="ARBA" id="ARBA00022741"/>
    </source>
</evidence>
<dbReference type="KEGG" id="ble:BleG1_2843"/>
<reference evidence="5 6" key="1">
    <citation type="journal article" date="2014" name="Gene">
        <title>A comparative genomic analysis of the alkalitolerant soil bacterium Bacillus lehensis G1.</title>
        <authorList>
            <person name="Noor Y.M."/>
            <person name="Samsulrizal N.H."/>
            <person name="Jema'on N.A."/>
            <person name="Low K.O."/>
            <person name="Ramli A.N."/>
            <person name="Alias N.I."/>
            <person name="Damis S.I."/>
            <person name="Fuzi S.F."/>
            <person name="Isa M.N."/>
            <person name="Murad A.M."/>
            <person name="Raih M.F."/>
            <person name="Bakar F.D."/>
            <person name="Najimudin N."/>
            <person name="Mahadi N.M."/>
            <person name="Illias R.M."/>
        </authorList>
    </citation>
    <scope>NUCLEOTIDE SEQUENCE [LARGE SCALE GENOMIC DNA]</scope>
    <source>
        <strain evidence="5 6">G1</strain>
    </source>
</reference>
<dbReference type="SMART" id="SM00885">
    <property type="entry name" value="D5_N"/>
    <property type="match status" value="1"/>
</dbReference>
<accession>A0A060LYY6</accession>
<dbReference type="EMBL" id="CP003923">
    <property type="protein sequence ID" value="AIC95407.1"/>
    <property type="molecule type" value="Genomic_DNA"/>
</dbReference>
<dbReference type="STRING" id="1246626.BleG1_2843"/>
<dbReference type="AlphaFoldDB" id="A0A060LYY6"/>
<dbReference type="InterPro" id="IPR051620">
    <property type="entry name" value="ORF904-like_C"/>
</dbReference>
<evidence type="ECO:0000313" key="5">
    <source>
        <dbReference type="EMBL" id="AIC95407.1"/>
    </source>
</evidence>
<evidence type="ECO:0000256" key="2">
    <source>
        <dbReference type="ARBA" id="ARBA00022801"/>
    </source>
</evidence>
<proteinExistence type="predicted"/>
<sequence>MQYQFFNIPQELRDFPQWIVWRKETRKGKTTKVPYKADGRHAKANDKQDWTSFDDAVKAYETGKFDGIGFMFSKDDPFVGVDLDHCIEDGAYTDVARDIVDQLDSYTEFSPSGDGLHIIVKGKLPLRGPATGKKNAELGIEVYRHGRYFTFTGNVVQSKPVSERTESLKVMFKKYLEPKEIEKLSSPPPQRRKNISDLSERDLWEKMFNSKRGQEIKSLFDGSLINNDHSSSDLALCNYLAFWTDRDSNKMDSMFRDSGLMRDKWDRQANSDGTTYGQLTISNAASQCPSTISDFTPPKPYEVFFPQKEDQQFKKRKPFFKLTELGNAERIVYEHGKDIKYCPEREWLIWDNKRWVEDSKKLIETITAKTLRAIYKDADETENEGIAKKLNEWAQKCERRSVRINSILDARPMVSVTNDELDKHPLLFNVRNGVIDLKTGKLINHDRDYLFTKIADIDYDKNAKCPNWNNFLESIFQDDQGNVDHELIRFMQKAIGYTLTGDISEQQMFFLFGTGRNGKSTFINTIQRILGAYGKQTNSDTFIRKKNDSGINNDIARLDKARFVSAVESEEGQQLSESLVKQITGGERMMARFMRQEFFEFTPEFKVFFTTNHPPVIRGADEGIWRRICQIPFKVTIPKDKIDRRLPQKLEAEMPGILAWAVEGCLLWQREGLEHPPSIKKATQAYREDMDIMGPFIAEKCIVAEKAQAEAKELYKEYQDFCYSNGEFELKNRAFYRLLESRGFKKKKGAKNKTFFEGLVLAKNSPELRVIERVTEKQEKNQTIRL</sequence>
<dbReference type="InterPro" id="IPR045455">
    <property type="entry name" value="NrS-1_pol-like_helicase"/>
</dbReference>
<dbReference type="eggNOG" id="COG4983">
    <property type="taxonomic scope" value="Bacteria"/>
</dbReference>
<dbReference type="PANTHER" id="PTHR35372">
    <property type="entry name" value="ATP BINDING PROTEIN-RELATED"/>
    <property type="match status" value="1"/>
</dbReference>
<dbReference type="HOGENOM" id="CLU_018483_1_1_9"/>
<dbReference type="GO" id="GO:0005524">
    <property type="term" value="F:ATP binding"/>
    <property type="evidence" value="ECO:0007669"/>
    <property type="project" value="UniProtKB-KW"/>
</dbReference>
<keyword evidence="2" id="KW-0378">Hydrolase</keyword>
<dbReference type="Proteomes" id="UP000027142">
    <property type="component" value="Chromosome"/>
</dbReference>
<dbReference type="GO" id="GO:0004386">
    <property type="term" value="F:helicase activity"/>
    <property type="evidence" value="ECO:0007669"/>
    <property type="project" value="UniProtKB-KW"/>
</dbReference>
<dbReference type="GO" id="GO:0016787">
    <property type="term" value="F:hydrolase activity"/>
    <property type="evidence" value="ECO:0007669"/>
    <property type="project" value="UniProtKB-KW"/>
</dbReference>
<dbReference type="eggNOG" id="COG3378">
    <property type="taxonomic scope" value="Bacteria"/>
</dbReference>
<evidence type="ECO:0000259" key="4">
    <source>
        <dbReference type="PROSITE" id="PS51206"/>
    </source>
</evidence>
<dbReference type="InterPro" id="IPR014015">
    <property type="entry name" value="Helicase_SF3_DNA-vir"/>
</dbReference>
<dbReference type="Pfam" id="PF22763">
    <property type="entry name" value="NrS1-1_pol-like_HBD"/>
    <property type="match status" value="1"/>
</dbReference>
<dbReference type="InterPro" id="IPR054468">
    <property type="entry name" value="NrSPol-like_HBD"/>
</dbReference>
<organism evidence="5 6">
    <name type="scientific">Shouchella lehensis G1</name>
    <dbReference type="NCBI Taxonomy" id="1246626"/>
    <lineage>
        <taxon>Bacteria</taxon>
        <taxon>Bacillati</taxon>
        <taxon>Bacillota</taxon>
        <taxon>Bacilli</taxon>
        <taxon>Bacillales</taxon>
        <taxon>Bacillaceae</taxon>
        <taxon>Shouchella</taxon>
    </lineage>
</organism>
<gene>
    <name evidence="5" type="ORF">BleG1_2843</name>
</gene>
<evidence type="ECO:0000313" key="6">
    <source>
        <dbReference type="Proteomes" id="UP000027142"/>
    </source>
</evidence>
<dbReference type="Pfam" id="PF19263">
    <property type="entry name" value="DUF5906"/>
    <property type="match status" value="1"/>
</dbReference>
<keyword evidence="3" id="KW-0067">ATP-binding</keyword>
<protein>
    <submittedName>
        <fullName evidence="5">Helicase</fullName>
    </submittedName>
</protein>
<dbReference type="SUPFAM" id="SSF52540">
    <property type="entry name" value="P-loop containing nucleoside triphosphate hydrolases"/>
    <property type="match status" value="1"/>
</dbReference>
<dbReference type="RefSeq" id="WP_038482215.1">
    <property type="nucleotide sequence ID" value="NZ_CP003923.1"/>
</dbReference>
<dbReference type="Gene3D" id="3.40.50.300">
    <property type="entry name" value="P-loop containing nucleotide triphosphate hydrolases"/>
    <property type="match status" value="1"/>
</dbReference>
<feature type="domain" description="SF3 helicase" evidence="4">
    <location>
        <begin position="486"/>
        <end position="646"/>
    </location>
</feature>
<evidence type="ECO:0000256" key="3">
    <source>
        <dbReference type="ARBA" id="ARBA00022840"/>
    </source>
</evidence>